<feature type="region of interest" description="Disordered" evidence="1">
    <location>
        <begin position="189"/>
        <end position="208"/>
    </location>
</feature>
<reference evidence="2 3" key="1">
    <citation type="journal article" date="2023" name="IMA Fungus">
        <title>Comparative genomic study of the Penicillium genus elucidates a diverse pangenome and 15 lateral gene transfer events.</title>
        <authorList>
            <person name="Petersen C."/>
            <person name="Sorensen T."/>
            <person name="Nielsen M.R."/>
            <person name="Sondergaard T.E."/>
            <person name="Sorensen J.L."/>
            <person name="Fitzpatrick D.A."/>
            <person name="Frisvad J.C."/>
            <person name="Nielsen K.L."/>
        </authorList>
    </citation>
    <scope>NUCLEOTIDE SEQUENCE [LARGE SCALE GENOMIC DNA]</scope>
    <source>
        <strain evidence="2 3">IBT 35679</strain>
    </source>
</reference>
<evidence type="ECO:0000313" key="3">
    <source>
        <dbReference type="Proteomes" id="UP001220324"/>
    </source>
</evidence>
<gene>
    <name evidence="2" type="ORF">N7494_006573</name>
</gene>
<evidence type="ECO:0000313" key="2">
    <source>
        <dbReference type="EMBL" id="KAJ5541497.1"/>
    </source>
</evidence>
<organism evidence="2 3">
    <name type="scientific">Penicillium frequentans</name>
    <dbReference type="NCBI Taxonomy" id="3151616"/>
    <lineage>
        <taxon>Eukaryota</taxon>
        <taxon>Fungi</taxon>
        <taxon>Dikarya</taxon>
        <taxon>Ascomycota</taxon>
        <taxon>Pezizomycotina</taxon>
        <taxon>Eurotiomycetes</taxon>
        <taxon>Eurotiomycetidae</taxon>
        <taxon>Eurotiales</taxon>
        <taxon>Aspergillaceae</taxon>
        <taxon>Penicillium</taxon>
    </lineage>
</organism>
<name>A0AAD6CWN1_9EURO</name>
<dbReference type="EMBL" id="JAQIZZ010000005">
    <property type="protein sequence ID" value="KAJ5541497.1"/>
    <property type="molecule type" value="Genomic_DNA"/>
</dbReference>
<dbReference type="AlphaFoldDB" id="A0AAD6CWN1"/>
<keyword evidence="3" id="KW-1185">Reference proteome</keyword>
<feature type="compositionally biased region" description="Pro residues" evidence="1">
    <location>
        <begin position="189"/>
        <end position="200"/>
    </location>
</feature>
<protein>
    <submittedName>
        <fullName evidence="2">Uncharacterized protein</fullName>
    </submittedName>
</protein>
<evidence type="ECO:0000256" key="1">
    <source>
        <dbReference type="SAM" id="MobiDB-lite"/>
    </source>
</evidence>
<sequence>MIFNQACEHCRQKLRKGLDHAYTFNSPITERKHRRLSSTTSSASSTSLHQHPWLNEQVLRAFDEPSVPEMFPQARPEQGLYNTLTPDIYSNTFQPSPDEVFEMLQNLEAEIGTKNLEENMLNVFQDTAGEHCPMACEPDILSPQAKALLHCFPELDRSNTTAGDQWRCAPTYVSGDSMIPDFPFLPSSVPVPPAPSPSNPSGPLRDSGMDYLPRFPDPFFSLDSDCLQNVSAGKHSLPYPRPTQQTNAFTHSVSRNRPYRKFQFVLEDIGGKAPVLMQ</sequence>
<dbReference type="Proteomes" id="UP001220324">
    <property type="component" value="Unassembled WGS sequence"/>
</dbReference>
<proteinExistence type="predicted"/>
<accession>A0AAD6CWN1</accession>
<comment type="caution">
    <text evidence="2">The sequence shown here is derived from an EMBL/GenBank/DDBJ whole genome shotgun (WGS) entry which is preliminary data.</text>
</comment>